<dbReference type="EMBL" id="JAUYVU010000003">
    <property type="protein sequence ID" value="MDP2540812.1"/>
    <property type="molecule type" value="Genomic_DNA"/>
</dbReference>
<sequence>MKKIITVIMLSIMIISCKEEEVKEKTQIKEIELSRESGSNMLRFATAEKLKAFISQHHESETDLLDEARRMSEEGKYNPLLLVYNLEVDEAEKLGINEKEVPLVSSNDDMLLLLLNEDGEIGIQDKIFRIDGEFVYTYTEGSSSQINEFLSAYKEGKVEIEKGKTIEYTKDLSVYMHNNKLERDDVSAKGATSYVYFNSNYRMKARQYNGYWVFYSSIGAKTKVQKRKKFLWWSNWKTVKTDNRLEYELSYKVYSTFGFPTVTLNASGHKYCYCNSANKVYDWSVGFPIAPNIYVPQEGQTKHWAHWYSTTPNTVSTTLIY</sequence>
<reference evidence="2 3" key="1">
    <citation type="journal article" date="2016" name="Nat. Commun.">
        <title>Microbial interactions lead to rapid micro-scale successions on model marine particles.</title>
        <authorList>
            <person name="Datta M.S."/>
            <person name="Sliwerska E."/>
            <person name="Gore J."/>
            <person name="Polz M.F."/>
            <person name="Cordero O.X."/>
        </authorList>
    </citation>
    <scope>NUCLEOTIDE SEQUENCE [LARGE SCALE GENOMIC DNA]</scope>
    <source>
        <strain evidence="2 3">4G03</strain>
    </source>
</reference>
<dbReference type="Proteomes" id="UP001242342">
    <property type="component" value="Unassembled WGS sequence"/>
</dbReference>
<organism evidence="2 3">
    <name type="scientific">Tenacibaculum discolor</name>
    <dbReference type="NCBI Taxonomy" id="361581"/>
    <lineage>
        <taxon>Bacteria</taxon>
        <taxon>Pseudomonadati</taxon>
        <taxon>Bacteroidota</taxon>
        <taxon>Flavobacteriia</taxon>
        <taxon>Flavobacteriales</taxon>
        <taxon>Flavobacteriaceae</taxon>
        <taxon>Tenacibaculum</taxon>
    </lineage>
</organism>
<keyword evidence="4" id="KW-1185">Reference proteome</keyword>
<evidence type="ECO:0000313" key="2">
    <source>
        <dbReference type="EMBL" id="PHN96566.1"/>
    </source>
</evidence>
<comment type="caution">
    <text evidence="2">The sequence shown here is derived from an EMBL/GenBank/DDBJ whole genome shotgun (WGS) entry which is preliminary data.</text>
</comment>
<protein>
    <recommendedName>
        <fullName evidence="5">DUF4848 domain-containing protein</fullName>
    </recommendedName>
</protein>
<evidence type="ECO:0000313" key="3">
    <source>
        <dbReference type="Proteomes" id="UP000222163"/>
    </source>
</evidence>
<dbReference type="PROSITE" id="PS51257">
    <property type="entry name" value="PROKAR_LIPOPROTEIN"/>
    <property type="match status" value="1"/>
</dbReference>
<gene>
    <name evidence="2" type="ORF">CSC81_14545</name>
    <name evidence="1" type="ORF">Q8W23_04915</name>
</gene>
<reference evidence="2" key="2">
    <citation type="submission" date="2017-10" db="EMBL/GenBank/DDBJ databases">
        <authorList>
            <person name="Enke T.N."/>
            <person name="Cordero O.X."/>
        </authorList>
    </citation>
    <scope>NUCLEOTIDE SEQUENCE</scope>
    <source>
        <strain evidence="2">4G03</strain>
    </source>
</reference>
<reference evidence="1 4" key="3">
    <citation type="submission" date="2023-07" db="EMBL/GenBank/DDBJ databases">
        <title>Genome content predicts the carbon catabolic preferences of heterotrophic bacteria.</title>
        <authorList>
            <person name="Gralka M."/>
        </authorList>
    </citation>
    <scope>NUCLEOTIDE SEQUENCE [LARGE SCALE GENOMIC DNA]</scope>
    <source>
        <strain evidence="1 4">4G03</strain>
    </source>
</reference>
<dbReference type="AlphaFoldDB" id="A0A2G1BR92"/>
<evidence type="ECO:0000313" key="4">
    <source>
        <dbReference type="Proteomes" id="UP001242342"/>
    </source>
</evidence>
<evidence type="ECO:0008006" key="5">
    <source>
        <dbReference type="Google" id="ProtNLM"/>
    </source>
</evidence>
<proteinExistence type="predicted"/>
<evidence type="ECO:0000313" key="1">
    <source>
        <dbReference type="EMBL" id="MDP2540812.1"/>
    </source>
</evidence>
<accession>A0A2G1BR92</accession>
<name>A0A2G1BR92_9FLAO</name>
<dbReference type="Proteomes" id="UP000222163">
    <property type="component" value="Unassembled WGS sequence"/>
</dbReference>
<dbReference type="EMBL" id="PDUU01000016">
    <property type="protein sequence ID" value="PHN96566.1"/>
    <property type="molecule type" value="Genomic_DNA"/>
</dbReference>
<dbReference type="RefSeq" id="WP_099216462.1">
    <property type="nucleotide sequence ID" value="NZ_JAUYVU010000003.1"/>
</dbReference>